<evidence type="ECO:0000259" key="2">
    <source>
        <dbReference type="Pfam" id="PF00487"/>
    </source>
</evidence>
<dbReference type="OrthoDB" id="104711at2"/>
<dbReference type="PATRIC" id="fig|1415166.3.peg.6357"/>
<dbReference type="InterPro" id="IPR012171">
    <property type="entry name" value="Fatty_acid_desaturase"/>
</dbReference>
<evidence type="ECO:0000256" key="1">
    <source>
        <dbReference type="SAM" id="Phobius"/>
    </source>
</evidence>
<feature type="domain" description="Fatty acid desaturase" evidence="2">
    <location>
        <begin position="71"/>
        <end position="337"/>
    </location>
</feature>
<dbReference type="RefSeq" id="WP_025352290.1">
    <property type="nucleotide sequence ID" value="NZ_CP006850.1"/>
</dbReference>
<dbReference type="HOGENOM" id="CLU_045383_0_0_11"/>
<evidence type="ECO:0000313" key="4">
    <source>
        <dbReference type="Proteomes" id="UP000019150"/>
    </source>
</evidence>
<accession>W5TNX7</accession>
<gene>
    <name evidence="3" type="ORF">NONO_c61790</name>
</gene>
<dbReference type="PANTHER" id="PTHR19353">
    <property type="entry name" value="FATTY ACID DESATURASE 2"/>
    <property type="match status" value="1"/>
</dbReference>
<proteinExistence type="predicted"/>
<evidence type="ECO:0000313" key="3">
    <source>
        <dbReference type="EMBL" id="AHH20952.1"/>
    </source>
</evidence>
<dbReference type="AlphaFoldDB" id="W5TNX7"/>
<sequence length="385" mass="43717">MTILTETKNGPLVLSPDQVAEIGRELDALRDRITADLGERDREYIYSIIKAQRGFEIAGRGLLYLGFLPPFWLAGVAALSLSKILDNMEIGHNVMHGQWDWMREPGLNSRVFEWDNVCPGDQWKHSHNYMHHTYTNIHGRDRDIGYGVLRIDEDQEWNPYYLGNPVYALALMLLFEWGVMLHDLEADNIVKGERKWSDIKRLVKGQVRKAGRQVLKDYVVFPLLSGPLFASTLAGNFTANIVRNVWAYSIIFCGHFPAGVQTFTEEETENETRGEWYVRQMLGSANITGSKLFHILSGNLSHQIEHHLFPDLPANRYPEIAPEVRALCEKYGLPYNTGRFTKQIGSVWLKICKLALPPALVGKSSQPGVIVMREHQSERASEVGG</sequence>
<protein>
    <submittedName>
        <fullName evidence="3">Fatty acid desaturase</fullName>
    </submittedName>
</protein>
<dbReference type="Pfam" id="PF00487">
    <property type="entry name" value="FA_desaturase"/>
    <property type="match status" value="1"/>
</dbReference>
<keyword evidence="1" id="KW-0812">Transmembrane</keyword>
<dbReference type="Proteomes" id="UP000019150">
    <property type="component" value="Chromosome"/>
</dbReference>
<dbReference type="GO" id="GO:0016717">
    <property type="term" value="F:oxidoreductase activity, acting on paired donors, with oxidation of a pair of donors resulting in the reduction of molecular oxygen to two molecules of water"/>
    <property type="evidence" value="ECO:0007669"/>
    <property type="project" value="TreeGrafter"/>
</dbReference>
<keyword evidence="1" id="KW-0472">Membrane</keyword>
<dbReference type="eggNOG" id="COG3239">
    <property type="taxonomic scope" value="Bacteria"/>
</dbReference>
<dbReference type="GO" id="GO:0006629">
    <property type="term" value="P:lipid metabolic process"/>
    <property type="evidence" value="ECO:0007669"/>
    <property type="project" value="InterPro"/>
</dbReference>
<dbReference type="CDD" id="cd03506">
    <property type="entry name" value="Delta6-FADS-like"/>
    <property type="match status" value="1"/>
</dbReference>
<dbReference type="GO" id="GO:0016020">
    <property type="term" value="C:membrane"/>
    <property type="evidence" value="ECO:0007669"/>
    <property type="project" value="TreeGrafter"/>
</dbReference>
<reference evidence="3 4" key="1">
    <citation type="journal article" date="2014" name="Appl. Environ. Microbiol.">
        <title>Insights into the Microbial Degradation of Rubber and Gutta-Percha by Analysis of the Complete Genome of Nocardia nova SH22a.</title>
        <authorList>
            <person name="Luo Q."/>
            <person name="Hiessl S."/>
            <person name="Poehlein A."/>
            <person name="Daniel R."/>
            <person name="Steinbuchel A."/>
        </authorList>
    </citation>
    <scope>NUCLEOTIDE SEQUENCE [LARGE SCALE GENOMIC DNA]</scope>
    <source>
        <strain evidence="3">SH22a</strain>
    </source>
</reference>
<keyword evidence="1" id="KW-1133">Transmembrane helix</keyword>
<dbReference type="STRING" id="1415166.NONO_c61790"/>
<organism evidence="3 4">
    <name type="scientific">Nocardia nova SH22a</name>
    <dbReference type="NCBI Taxonomy" id="1415166"/>
    <lineage>
        <taxon>Bacteria</taxon>
        <taxon>Bacillati</taxon>
        <taxon>Actinomycetota</taxon>
        <taxon>Actinomycetes</taxon>
        <taxon>Mycobacteriales</taxon>
        <taxon>Nocardiaceae</taxon>
        <taxon>Nocardia</taxon>
    </lineage>
</organism>
<dbReference type="PANTHER" id="PTHR19353:SF84">
    <property type="entry name" value="ACYL-COA DELTA-9-DESATURASE, DESB"/>
    <property type="match status" value="1"/>
</dbReference>
<keyword evidence="4" id="KW-1185">Reference proteome</keyword>
<feature type="transmembrane region" description="Helical" evidence="1">
    <location>
        <begin position="62"/>
        <end position="85"/>
    </location>
</feature>
<dbReference type="EMBL" id="CP006850">
    <property type="protein sequence ID" value="AHH20952.1"/>
    <property type="molecule type" value="Genomic_DNA"/>
</dbReference>
<dbReference type="KEGG" id="nno:NONO_c61790"/>
<dbReference type="InterPro" id="IPR005804">
    <property type="entry name" value="FA_desaturase_dom"/>
</dbReference>
<name>W5TNX7_9NOCA</name>